<evidence type="ECO:0000313" key="3">
    <source>
        <dbReference type="RefSeq" id="XP_031555637.1"/>
    </source>
</evidence>
<reference evidence="3" key="1">
    <citation type="submission" date="2025-08" db="UniProtKB">
        <authorList>
            <consortium name="RefSeq"/>
        </authorList>
    </citation>
    <scope>IDENTIFICATION</scope>
    <source>
        <tissue evidence="3">Tentacle</tissue>
    </source>
</reference>
<keyword evidence="2" id="KW-1185">Reference proteome</keyword>
<dbReference type="AlphaFoldDB" id="A0A6P8HSI8"/>
<organism evidence="2 3">
    <name type="scientific">Actinia tenebrosa</name>
    <name type="common">Australian red waratah sea anemone</name>
    <dbReference type="NCBI Taxonomy" id="6105"/>
    <lineage>
        <taxon>Eukaryota</taxon>
        <taxon>Metazoa</taxon>
        <taxon>Cnidaria</taxon>
        <taxon>Anthozoa</taxon>
        <taxon>Hexacorallia</taxon>
        <taxon>Actiniaria</taxon>
        <taxon>Actiniidae</taxon>
        <taxon>Actinia</taxon>
    </lineage>
</organism>
<feature type="compositionally biased region" description="Polar residues" evidence="1">
    <location>
        <begin position="65"/>
        <end position="84"/>
    </location>
</feature>
<dbReference type="KEGG" id="aten:116292451"/>
<feature type="region of interest" description="Disordered" evidence="1">
    <location>
        <begin position="1"/>
        <end position="104"/>
    </location>
</feature>
<dbReference type="InParanoid" id="A0A6P8HSI8"/>
<evidence type="ECO:0000256" key="1">
    <source>
        <dbReference type="SAM" id="MobiDB-lite"/>
    </source>
</evidence>
<name>A0A6P8HSI8_ACTTE</name>
<accession>A0A6P8HSI8</accession>
<dbReference type="GeneID" id="116292451"/>
<dbReference type="RefSeq" id="XP_031555637.1">
    <property type="nucleotide sequence ID" value="XM_031699777.1"/>
</dbReference>
<protein>
    <submittedName>
        <fullName evidence="3">Extensin-like</fullName>
    </submittedName>
</protein>
<proteinExistence type="predicted"/>
<evidence type="ECO:0000313" key="2">
    <source>
        <dbReference type="Proteomes" id="UP000515163"/>
    </source>
</evidence>
<feature type="compositionally biased region" description="Pro residues" evidence="1">
    <location>
        <begin position="87"/>
        <end position="99"/>
    </location>
</feature>
<feature type="compositionally biased region" description="Polar residues" evidence="1">
    <location>
        <begin position="1"/>
        <end position="19"/>
    </location>
</feature>
<dbReference type="Proteomes" id="UP000515163">
    <property type="component" value="Unplaced"/>
</dbReference>
<gene>
    <name evidence="3" type="primary">LOC116292451</name>
</gene>
<sequence length="138" mass="15420">MPSPSFTTPENVPSTSLPSDSGYVTPKPKTPSFLERLTSKIRTPSFEPSRARSSTLTEVPPTPLKPTTSFDQPSPTASFSTPKAQTLPPPPYFLPTPPPSKEKPVKWISYQNAHKYKDVVKPPRRSERLRAIAKWENF</sequence>
<dbReference type="OrthoDB" id="10458328at2759"/>